<feature type="region of interest" description="Disordered" evidence="1">
    <location>
        <begin position="901"/>
        <end position="927"/>
    </location>
</feature>
<evidence type="ECO:0000256" key="2">
    <source>
        <dbReference type="SAM" id="SignalP"/>
    </source>
</evidence>
<feature type="compositionally biased region" description="Low complexity" evidence="1">
    <location>
        <begin position="905"/>
        <end position="925"/>
    </location>
</feature>
<dbReference type="OrthoDB" id="3886018at2759"/>
<keyword evidence="2" id="KW-0732">Signal</keyword>
<organism evidence="3 4">
    <name type="scientific">Hortaea werneckii</name>
    <name type="common">Black yeast</name>
    <name type="synonym">Cladosporium werneckii</name>
    <dbReference type="NCBI Taxonomy" id="91943"/>
    <lineage>
        <taxon>Eukaryota</taxon>
        <taxon>Fungi</taxon>
        <taxon>Dikarya</taxon>
        <taxon>Ascomycota</taxon>
        <taxon>Pezizomycotina</taxon>
        <taxon>Dothideomycetes</taxon>
        <taxon>Dothideomycetidae</taxon>
        <taxon>Mycosphaerellales</taxon>
        <taxon>Teratosphaeriaceae</taxon>
        <taxon>Hortaea</taxon>
    </lineage>
</organism>
<feature type="compositionally biased region" description="Low complexity" evidence="1">
    <location>
        <begin position="760"/>
        <end position="808"/>
    </location>
</feature>
<evidence type="ECO:0000313" key="3">
    <source>
        <dbReference type="EMBL" id="RMX79819.1"/>
    </source>
</evidence>
<dbReference type="AlphaFoldDB" id="A0A3M6WMV1"/>
<name>A0A3M6WMV1_HORWE</name>
<dbReference type="EMBL" id="QWIJ01000670">
    <property type="protein sequence ID" value="RMX79819.1"/>
    <property type="molecule type" value="Genomic_DNA"/>
</dbReference>
<feature type="region of interest" description="Disordered" evidence="1">
    <location>
        <begin position="299"/>
        <end position="350"/>
    </location>
</feature>
<feature type="region of interest" description="Disordered" evidence="1">
    <location>
        <begin position="143"/>
        <end position="209"/>
    </location>
</feature>
<feature type="region of interest" description="Disordered" evidence="1">
    <location>
        <begin position="756"/>
        <end position="808"/>
    </location>
</feature>
<feature type="compositionally biased region" description="Low complexity" evidence="1">
    <location>
        <begin position="327"/>
        <end position="350"/>
    </location>
</feature>
<evidence type="ECO:0000313" key="4">
    <source>
        <dbReference type="Proteomes" id="UP000281245"/>
    </source>
</evidence>
<feature type="signal peptide" evidence="2">
    <location>
        <begin position="1"/>
        <end position="23"/>
    </location>
</feature>
<sequence>MMGSLTFVLRSAILASSAVRAAGQSLGTGVPSPSATGPYNNLTSQSTDLQTSTSSDGFSSTLLTLSNDPSTVTSSHSQPASNSSTAVDTTPTESSSSSSSIGTSTGVALSSSSSVSDTIITSSTSSLASGIASNTTDVQLSSATSSISSSGPPSLSTSSTSTSESPSTTSSESSIASITATSSDSTATITSAPSTTIAPSGSQASSSETALHTQLSSVIPVIQGWIDDDTEDIDPIISSLDDIEDETNELLSEISDDADKDTDSGCTANLFSLLTCIVDDVVGIKGSVTEGVVDEVTSQLEDLTNLTDELENKEDEEDDDDDDDDSSSTTSSQTSTESSITSSTSSSTSSCSLGASVTEDYFVTCSPTVISSTTTQTCKTSTSTVSGCSVSATASTTTISSSAYPQCAQTGCSACTETTLPKQTAPCVDCVTTVSDRAYPAEQTSIPEGADEITSLDDLANNTSTKRKRTLATPADFNGDYLDFFTAQLQDPSLVNVPHRLAGTGGSSSALIQLYLDYPFSMTVQGLYGCTSIILISRRGVYMSHLFENPGFTDNFQTDIAQAIPNGDSTPISIGSLFDGQPWCPDLRSQSAAGGTFDPNQEGGVKTILVTPGPYISDTTTNLYRYPNEINVIRTWLSNTFGSEPSDHVYTSTDNFMSNEQGVSFGKVLFQYDPNQAIAFEDKILNDGKTYRCPVQYAGVKLWSGFQQDFLGNDMDPFYEINWPTQVYDPANSVPGYQQDGQQKRDEVPDACTLVEDDASSTSSASSATDTSSSAAETSSGATSSPTSTSATSTATTSSSTSSVPSSTSSIALSTVPYSAPLTLSTVASPTISTLVSTTSIGSYTCKFVNRDTAPELGCGIDPFWQCLGSTTTLYLPGSTTPSGSTIATDQIMPEPTYTGTATGADARSSTVSSSTASKTTSSASFPTYTGTCDTDTSRALYGQCVWDDGSGIYQAGDCPSTAACPGNASPCYIVDFGTAANITCGEGSLTSSFSSSTTMTSSASATAEASGSGSSCVVPEGCENMSPDDGGCDVLCA</sequence>
<dbReference type="VEuPathDB" id="FungiDB:BTJ68_14201"/>
<proteinExistence type="predicted"/>
<dbReference type="Proteomes" id="UP000281245">
    <property type="component" value="Unassembled WGS sequence"/>
</dbReference>
<feature type="compositionally biased region" description="Low complexity" evidence="1">
    <location>
        <begin position="143"/>
        <end position="202"/>
    </location>
</feature>
<feature type="compositionally biased region" description="Low complexity" evidence="1">
    <location>
        <begin position="42"/>
        <end position="56"/>
    </location>
</feature>
<evidence type="ECO:0000256" key="1">
    <source>
        <dbReference type="SAM" id="MobiDB-lite"/>
    </source>
</evidence>
<feature type="compositionally biased region" description="Polar residues" evidence="1">
    <location>
        <begin position="25"/>
        <end position="41"/>
    </location>
</feature>
<feature type="region of interest" description="Disordered" evidence="1">
    <location>
        <begin position="24"/>
        <end position="113"/>
    </location>
</feature>
<gene>
    <name evidence="3" type="ORF">D0869_08021</name>
</gene>
<comment type="caution">
    <text evidence="3">The sequence shown here is derived from an EMBL/GenBank/DDBJ whole genome shotgun (WGS) entry which is preliminary data.</text>
</comment>
<feature type="compositionally biased region" description="Acidic residues" evidence="1">
    <location>
        <begin position="308"/>
        <end position="326"/>
    </location>
</feature>
<reference evidence="3 4" key="1">
    <citation type="journal article" date="2018" name="BMC Genomics">
        <title>Genomic evidence for intraspecific hybridization in a clonal and extremely halotolerant yeast.</title>
        <authorList>
            <person name="Gostincar C."/>
            <person name="Stajich J.E."/>
            <person name="Zupancic J."/>
            <person name="Zalar P."/>
            <person name="Gunde-Cimerman N."/>
        </authorList>
    </citation>
    <scope>NUCLEOTIDE SEQUENCE [LARGE SCALE GENOMIC DNA]</scope>
    <source>
        <strain evidence="3 4">EXF-6656</strain>
    </source>
</reference>
<dbReference type="GO" id="GO:0000993">
    <property type="term" value="F:RNA polymerase II complex binding"/>
    <property type="evidence" value="ECO:0007669"/>
    <property type="project" value="TreeGrafter"/>
</dbReference>
<dbReference type="GO" id="GO:0031124">
    <property type="term" value="P:mRNA 3'-end processing"/>
    <property type="evidence" value="ECO:0007669"/>
    <property type="project" value="TreeGrafter"/>
</dbReference>
<dbReference type="PANTHER" id="PTHR12460">
    <property type="entry name" value="CYCLIN-DEPENDENT KINASE INHIBITOR-RELATED PROTEIN"/>
    <property type="match status" value="1"/>
</dbReference>
<feature type="compositionally biased region" description="Low complexity" evidence="1">
    <location>
        <begin position="89"/>
        <end position="113"/>
    </location>
</feature>
<feature type="chain" id="PRO_5018061472" description="Ig-like domain-containing protein" evidence="2">
    <location>
        <begin position="24"/>
        <end position="1038"/>
    </location>
</feature>
<protein>
    <recommendedName>
        <fullName evidence="5">Ig-like domain-containing protein</fullName>
    </recommendedName>
</protein>
<accession>A0A3M6WMV1</accession>
<evidence type="ECO:0008006" key="5">
    <source>
        <dbReference type="Google" id="ProtNLM"/>
    </source>
</evidence>
<dbReference type="PANTHER" id="PTHR12460:SF0">
    <property type="entry name" value="CID DOMAIN-CONTAINING PROTEIN-RELATED"/>
    <property type="match status" value="1"/>
</dbReference>
<feature type="compositionally biased region" description="Polar residues" evidence="1">
    <location>
        <begin position="57"/>
        <end position="88"/>
    </location>
</feature>